<dbReference type="EMBL" id="UYRW01005715">
    <property type="protein sequence ID" value="VDM93989.1"/>
    <property type="molecule type" value="Genomic_DNA"/>
</dbReference>
<dbReference type="AlphaFoldDB" id="A0A182EQ52"/>
<dbReference type="Proteomes" id="UP000271087">
    <property type="component" value="Unassembled WGS sequence"/>
</dbReference>
<reference evidence="3" key="1">
    <citation type="submission" date="2016-06" db="UniProtKB">
        <authorList>
            <consortium name="WormBaseParasite"/>
        </authorList>
    </citation>
    <scope>IDENTIFICATION</scope>
</reference>
<organism evidence="3">
    <name type="scientific">Onchocerca ochengi</name>
    <name type="common">Filarial nematode worm</name>
    <dbReference type="NCBI Taxonomy" id="42157"/>
    <lineage>
        <taxon>Eukaryota</taxon>
        <taxon>Metazoa</taxon>
        <taxon>Ecdysozoa</taxon>
        <taxon>Nematoda</taxon>
        <taxon>Chromadorea</taxon>
        <taxon>Rhabditida</taxon>
        <taxon>Spirurina</taxon>
        <taxon>Spiruromorpha</taxon>
        <taxon>Filarioidea</taxon>
        <taxon>Onchocercidae</taxon>
        <taxon>Onchocerca</taxon>
    </lineage>
</organism>
<dbReference type="WBParaSite" id="nOo.2.0.1.t10262-RA">
    <property type="protein sequence ID" value="nOo.2.0.1.t10262-RA"/>
    <property type="gene ID" value="nOo.2.0.1.g10262"/>
</dbReference>
<evidence type="ECO:0000313" key="1">
    <source>
        <dbReference type="EMBL" id="VDM93989.1"/>
    </source>
</evidence>
<name>A0A182EQ52_ONCOC</name>
<gene>
    <name evidence="1" type="ORF">NOO_LOCUS10262</name>
</gene>
<keyword evidence="2" id="KW-1185">Reference proteome</keyword>
<evidence type="ECO:0000313" key="2">
    <source>
        <dbReference type="Proteomes" id="UP000271087"/>
    </source>
</evidence>
<sequence length="130" mass="15060">MKKQNQTKSIFGDAAMNIREFLSNDENFNIKIAEQDLANMEEKKIVGINWDHARNTIKLTAKPWTGKELREKSYRMTIPRLELLAILIGVRGARFVNKQLELETTAVTLWSDSKCAIHWIQNHSRPYSDS</sequence>
<proteinExistence type="predicted"/>
<accession>A0A182EQ52</accession>
<dbReference type="Pfam" id="PF05380">
    <property type="entry name" value="Peptidase_A17"/>
    <property type="match status" value="1"/>
</dbReference>
<evidence type="ECO:0000313" key="3">
    <source>
        <dbReference type="WBParaSite" id="nOo.2.0.1.t10262-RA"/>
    </source>
</evidence>
<dbReference type="InterPro" id="IPR008042">
    <property type="entry name" value="Retrotrans_Pao"/>
</dbReference>
<dbReference type="OrthoDB" id="5863046at2759"/>
<protein>
    <submittedName>
        <fullName evidence="3">RNase H type-1 domain-containing protein</fullName>
    </submittedName>
</protein>
<reference evidence="1 2" key="2">
    <citation type="submission" date="2018-08" db="EMBL/GenBank/DDBJ databases">
        <authorList>
            <person name="Laetsch R D."/>
            <person name="Stevens L."/>
            <person name="Kumar S."/>
            <person name="Blaxter L. M."/>
        </authorList>
    </citation>
    <scope>NUCLEOTIDE SEQUENCE [LARGE SCALE GENOMIC DNA]</scope>
</reference>